<accession>A0ACB8H3D9</accession>
<comment type="caution">
    <text evidence="1">The sequence shown here is derived from an EMBL/GenBank/DDBJ whole genome shotgun (WGS) entry which is preliminary data.</text>
</comment>
<sequence length="350" mass="39536">MSFENASVTKGLIIFSATSSVCFGIFDLKHYLHLQFVPHISTYHQYWRLFIHHLAFSNSSDLLLAVLLLYNVGIHIERQFGSVKYASFVFMSLLLATLLEFVTLMLFNRVGINKFATGPSALIFCILYQYSRIVPPSYMFKVFGWTFTNKSFSYLLALQMAISRLPSSAVVAIIGLLTGQLYRSDLAGFNTYRLPPSVVQFSRRYLSPVIGSLHPPRRSNRALPDGSRGDGSQNRQGIRLNEEVITTARRRRSTTPRIPLPTTTTTNQGLPSEGLTEWVGDLVERTGSARVGLRIPTDAEISTAVGMFPTIEREVVIGVLQRRYFPVRHILIEVLRLTIYFIQPKCRSCD</sequence>
<gene>
    <name evidence="1" type="ORF">JR316_0004406</name>
</gene>
<protein>
    <submittedName>
        <fullName evidence="1">Rhomboid-like protein 20</fullName>
    </submittedName>
</protein>
<evidence type="ECO:0000313" key="2">
    <source>
        <dbReference type="Proteomes" id="UP000664032"/>
    </source>
</evidence>
<organism evidence="1 2">
    <name type="scientific">Psilocybe cubensis</name>
    <name type="common">Psychedelic mushroom</name>
    <name type="synonym">Stropharia cubensis</name>
    <dbReference type="NCBI Taxonomy" id="181762"/>
    <lineage>
        <taxon>Eukaryota</taxon>
        <taxon>Fungi</taxon>
        <taxon>Dikarya</taxon>
        <taxon>Basidiomycota</taxon>
        <taxon>Agaricomycotina</taxon>
        <taxon>Agaricomycetes</taxon>
        <taxon>Agaricomycetidae</taxon>
        <taxon>Agaricales</taxon>
        <taxon>Agaricineae</taxon>
        <taxon>Strophariaceae</taxon>
        <taxon>Psilocybe</taxon>
    </lineage>
</organism>
<reference evidence="1" key="1">
    <citation type="submission" date="2021-10" db="EMBL/GenBank/DDBJ databases">
        <title>Psilocybe cubensis genome.</title>
        <authorList>
            <person name="Mckernan K.J."/>
            <person name="Crawford S."/>
            <person name="Trippe A."/>
            <person name="Kane L.T."/>
            <person name="Mclaughlin S."/>
        </authorList>
    </citation>
    <scope>NUCLEOTIDE SEQUENCE</scope>
    <source>
        <strain evidence="1">MGC-MH-2018</strain>
    </source>
</reference>
<proteinExistence type="predicted"/>
<keyword evidence="2" id="KW-1185">Reference proteome</keyword>
<name>A0ACB8H3D9_PSICU</name>
<evidence type="ECO:0000313" key="1">
    <source>
        <dbReference type="EMBL" id="KAH9482308.1"/>
    </source>
</evidence>
<dbReference type="Proteomes" id="UP000664032">
    <property type="component" value="Unassembled WGS sequence"/>
</dbReference>
<dbReference type="EMBL" id="JAFIQS020000004">
    <property type="protein sequence ID" value="KAH9482308.1"/>
    <property type="molecule type" value="Genomic_DNA"/>
</dbReference>